<dbReference type="GO" id="GO:0000139">
    <property type="term" value="C:Golgi membrane"/>
    <property type="evidence" value="ECO:0007669"/>
    <property type="project" value="InterPro"/>
</dbReference>
<feature type="region of interest" description="Disordered" evidence="4">
    <location>
        <begin position="952"/>
        <end position="971"/>
    </location>
</feature>
<keyword evidence="2" id="KW-0333">Golgi apparatus</keyword>
<dbReference type="GO" id="GO:0005795">
    <property type="term" value="C:Golgi stack"/>
    <property type="evidence" value="ECO:0007669"/>
    <property type="project" value="TreeGrafter"/>
</dbReference>
<evidence type="ECO:0000259" key="5">
    <source>
        <dbReference type="Pfam" id="PF04869"/>
    </source>
</evidence>
<feature type="domain" description="Uso1/p115-like vesicle tethering protein C-terminal" evidence="6">
    <location>
        <begin position="899"/>
        <end position="1017"/>
    </location>
</feature>
<feature type="compositionally biased region" description="Basic and acidic residues" evidence="4">
    <location>
        <begin position="700"/>
        <end position="714"/>
    </location>
</feature>
<evidence type="ECO:0000256" key="1">
    <source>
        <dbReference type="ARBA" id="ARBA00004555"/>
    </source>
</evidence>
<dbReference type="SUPFAM" id="SSF48371">
    <property type="entry name" value="ARM repeat"/>
    <property type="match status" value="1"/>
</dbReference>
<dbReference type="Pfam" id="PF04869">
    <property type="entry name" value="Uso1_p115_head"/>
    <property type="match status" value="1"/>
</dbReference>
<dbReference type="EMBL" id="CDPU01000007">
    <property type="protein sequence ID" value="CEO47227.1"/>
    <property type="molecule type" value="Genomic_DNA"/>
</dbReference>
<accession>A0A0B7JVA8</accession>
<feature type="domain" description="Vesicle tethering protein Uso1/P115-like head" evidence="5">
    <location>
        <begin position="339"/>
        <end position="648"/>
    </location>
</feature>
<name>A0A0B7JVA8_BIOOC</name>
<feature type="region of interest" description="Disordered" evidence="4">
    <location>
        <begin position="852"/>
        <end position="880"/>
    </location>
</feature>
<proteinExistence type="predicted"/>
<dbReference type="AlphaFoldDB" id="A0A0B7JVA8"/>
<evidence type="ECO:0000256" key="3">
    <source>
        <dbReference type="ARBA" id="ARBA00023054"/>
    </source>
</evidence>
<feature type="compositionally biased region" description="Basic and acidic residues" evidence="4">
    <location>
        <begin position="864"/>
        <end position="880"/>
    </location>
</feature>
<gene>
    <name evidence="7" type="ORF">BN869_000003282_1</name>
</gene>
<dbReference type="Gene3D" id="1.25.10.10">
    <property type="entry name" value="Leucine-rich Repeat Variant"/>
    <property type="match status" value="1"/>
</dbReference>
<comment type="subcellular location">
    <subcellularLocation>
        <location evidence="1">Golgi apparatus</location>
    </subcellularLocation>
</comment>
<dbReference type="InterPro" id="IPR024095">
    <property type="entry name" value="Vesicle_P115"/>
</dbReference>
<evidence type="ECO:0000259" key="6">
    <source>
        <dbReference type="Pfam" id="PF04871"/>
    </source>
</evidence>
<dbReference type="GO" id="GO:0006886">
    <property type="term" value="P:intracellular protein transport"/>
    <property type="evidence" value="ECO:0007669"/>
    <property type="project" value="InterPro"/>
</dbReference>
<feature type="region of interest" description="Disordered" evidence="4">
    <location>
        <begin position="700"/>
        <end position="735"/>
    </location>
</feature>
<dbReference type="GO" id="GO:0048280">
    <property type="term" value="P:vesicle fusion with Golgi apparatus"/>
    <property type="evidence" value="ECO:0007669"/>
    <property type="project" value="InterPro"/>
</dbReference>
<evidence type="ECO:0008006" key="8">
    <source>
        <dbReference type="Google" id="ProtNLM"/>
    </source>
</evidence>
<dbReference type="GO" id="GO:0005783">
    <property type="term" value="C:endoplasmic reticulum"/>
    <property type="evidence" value="ECO:0007669"/>
    <property type="project" value="TreeGrafter"/>
</dbReference>
<dbReference type="InterPro" id="IPR006955">
    <property type="entry name" value="Uso1_p115_C"/>
</dbReference>
<sequence length="1037" mass="115896">MFSISTTPAIQSVSETITVLSGRLASSTLLEHRRASILGLRSFAKDYPASVASEALRGLIGSLRKDGEDIDTVKIVLETLLMLFSPNKGSPEASDEIALWLADEFTQRLENITLLLDFLDSGDFYGRLYSLQLLSAILSARPERTEECIFTAPLGISRLVSILDDQREAIRNEAVSLLTYLTLTSVDIQKLVAFENAFERILKIVDAEGSLSEGGRAVEDCLILLANLLRRNPTNQSLFRESGFIKRLSELLASLLQFQSQETDIAEWALAQRNRILYAFLSVLRLFITPGSAATPQNQVAFWKHGLGFNVLQLAFSQEAHSQIKAEALLTSGNMIEKNSELQESFASLMVPSPLKDAKPAEDSQGPEKVYVIDGLLDLTLGLQDPSAFDVRFSACECLKAYFSDHSEVKAHFLGRAMMGYQSDEDESTNVLRMLLNPTAAVNASDPYRLWFAAVIVFHLLYNNPTTKAKALELTEGDHSTGEEVVTSIQTMAAHLITGLRRDDDTRILVGYLMILLGWLYEDMDAVNDFLTEGSNVQGLIQAVLQPNTPGGELVQGLCAMLLGVAYEFSTKDSPIPRATLHSILLSRLERDRYLDRLGNLRSHPIIREFDVTPQKLDATASGLPEVFFDAVFIDFFKDNYSRIARALDRDPSMEISVVSNGVQKGISRELVDSLRNQVEEKDRTLEDLKASLASLEEKLNQERAEHRRTKDNTGAEFSKAKNASETQQRVHEAELRKLQSQVAAKEAENERQSVNWKKQLALKEADAERLNANWKKQIAAKEADLQKQLSQARKAAEAETEKLSARWKQQMSAVESDYQTKLSQALKAAETAEAETGKQTAELRQQMKSIESDHQKQLAQARKVAETEVERVHRRSEAESADLKATISRLEVDLLKANKSKTHEMQALRDESAAKIKEHTARSVDAEKKYQGLEQELKKTQTVVEKLESQLKEAKTQTTEANNAKDATQSELDDLLMVFGDLEDKVNKYKARLQELGETVSDADDDDDEEDEEEEDEEDEEDEDDEEASKSNSKKA</sequence>
<evidence type="ECO:0000256" key="2">
    <source>
        <dbReference type="ARBA" id="ARBA00023034"/>
    </source>
</evidence>
<feature type="region of interest" description="Disordered" evidence="4">
    <location>
        <begin position="994"/>
        <end position="1037"/>
    </location>
</feature>
<dbReference type="GO" id="GO:0012507">
    <property type="term" value="C:ER to Golgi transport vesicle membrane"/>
    <property type="evidence" value="ECO:0007669"/>
    <property type="project" value="TreeGrafter"/>
</dbReference>
<dbReference type="PANTHER" id="PTHR10013:SF0">
    <property type="entry name" value="GENERAL VESICULAR TRANSPORT FACTOR P115"/>
    <property type="match status" value="1"/>
</dbReference>
<dbReference type="GO" id="GO:0048211">
    <property type="term" value="P:Golgi vesicle docking"/>
    <property type="evidence" value="ECO:0007669"/>
    <property type="project" value="TreeGrafter"/>
</dbReference>
<dbReference type="Pfam" id="PF04871">
    <property type="entry name" value="Uso1_p115_C"/>
    <property type="match status" value="1"/>
</dbReference>
<organism evidence="7">
    <name type="scientific">Bionectria ochroleuca</name>
    <name type="common">Gliocladium roseum</name>
    <dbReference type="NCBI Taxonomy" id="29856"/>
    <lineage>
        <taxon>Eukaryota</taxon>
        <taxon>Fungi</taxon>
        <taxon>Dikarya</taxon>
        <taxon>Ascomycota</taxon>
        <taxon>Pezizomycotina</taxon>
        <taxon>Sordariomycetes</taxon>
        <taxon>Hypocreomycetidae</taxon>
        <taxon>Hypocreales</taxon>
        <taxon>Bionectriaceae</taxon>
        <taxon>Clonostachys</taxon>
    </lineage>
</organism>
<feature type="compositionally biased region" description="Acidic residues" evidence="4">
    <location>
        <begin position="1002"/>
        <end position="1028"/>
    </location>
</feature>
<evidence type="ECO:0000256" key="4">
    <source>
        <dbReference type="SAM" id="MobiDB-lite"/>
    </source>
</evidence>
<feature type="compositionally biased region" description="Polar residues" evidence="4">
    <location>
        <begin position="957"/>
        <end position="971"/>
    </location>
</feature>
<dbReference type="FunFam" id="1.25.10.10:FF:000296">
    <property type="entry name" value="Related to transport protein USO1"/>
    <property type="match status" value="1"/>
</dbReference>
<reference evidence="7" key="1">
    <citation type="submission" date="2015-01" db="EMBL/GenBank/DDBJ databases">
        <authorList>
            <person name="Durling Mikael"/>
        </authorList>
    </citation>
    <scope>NUCLEOTIDE SEQUENCE</scope>
</reference>
<keyword evidence="3" id="KW-0175">Coiled coil</keyword>
<dbReference type="GO" id="GO:0006888">
    <property type="term" value="P:endoplasmic reticulum to Golgi vesicle-mediated transport"/>
    <property type="evidence" value="ECO:0007669"/>
    <property type="project" value="TreeGrafter"/>
</dbReference>
<protein>
    <recommendedName>
        <fullName evidence="8">Vesicle tethering protein Uso1/P115-like head domain-containing protein</fullName>
    </recommendedName>
</protein>
<dbReference type="PANTHER" id="PTHR10013">
    <property type="entry name" value="GENERAL VESICULAR TRANSPORT FACTOR P115"/>
    <property type="match status" value="1"/>
</dbReference>
<dbReference type="InterPro" id="IPR016024">
    <property type="entry name" value="ARM-type_fold"/>
</dbReference>
<dbReference type="InterPro" id="IPR011989">
    <property type="entry name" value="ARM-like"/>
</dbReference>
<evidence type="ECO:0000313" key="7">
    <source>
        <dbReference type="EMBL" id="CEO47227.1"/>
    </source>
</evidence>
<dbReference type="InterPro" id="IPR006953">
    <property type="entry name" value="Vesicle_Uso1_P115_head"/>
</dbReference>